<feature type="domain" description="TonB C-terminal" evidence="12">
    <location>
        <begin position="191"/>
        <end position="287"/>
    </location>
</feature>
<evidence type="ECO:0000256" key="7">
    <source>
        <dbReference type="ARBA" id="ARBA00022927"/>
    </source>
</evidence>
<dbReference type="InterPro" id="IPR006260">
    <property type="entry name" value="TonB/TolA_C"/>
</dbReference>
<dbReference type="PANTHER" id="PTHR33446:SF11">
    <property type="entry name" value="TONB3"/>
    <property type="match status" value="1"/>
</dbReference>
<accession>A0A368KDI3</accession>
<feature type="region of interest" description="Disordered" evidence="10">
    <location>
        <begin position="85"/>
        <end position="149"/>
    </location>
</feature>
<dbReference type="GO" id="GO:0055085">
    <property type="term" value="P:transmembrane transport"/>
    <property type="evidence" value="ECO:0007669"/>
    <property type="project" value="InterPro"/>
</dbReference>
<dbReference type="OrthoDB" id="9803361at2"/>
<evidence type="ECO:0000256" key="6">
    <source>
        <dbReference type="ARBA" id="ARBA00022692"/>
    </source>
</evidence>
<dbReference type="GO" id="GO:0098797">
    <property type="term" value="C:plasma membrane protein complex"/>
    <property type="evidence" value="ECO:0007669"/>
    <property type="project" value="TreeGrafter"/>
</dbReference>
<comment type="caution">
    <text evidence="13">The sequence shown here is derived from an EMBL/GenBank/DDBJ whole genome shotgun (WGS) entry which is preliminary data.</text>
</comment>
<evidence type="ECO:0000256" key="8">
    <source>
        <dbReference type="ARBA" id="ARBA00022989"/>
    </source>
</evidence>
<dbReference type="NCBIfam" id="TIGR01352">
    <property type="entry name" value="tonB_Cterm"/>
    <property type="match status" value="1"/>
</dbReference>
<dbReference type="AlphaFoldDB" id="A0A368KDI3"/>
<sequence>MSATATVNPSPDPIGATLLFSLLLHGVLLLGITFHFAKPAPSLPTLDVTLVNVANQQAPDKADFLAQANNTGGGRSDRAARPSELFSGAIPKPDPGIAAQPVEATTPQPREATPTRMVTTSGATDFRVTSDTAQTEVDPQEPTPTADELRRQQAIAQLAAELSRKKVDYAKRPKVKYLTASTREYAYAAYMRGWSDRVERVGNLNYPEEARSRGLHGDVLLTVVLNLDGSIKNIEVIQSSGQKVLDAAAERIVRLAAPFPPAPRSNERIDELNITRTWRFQPNNVLQTR</sequence>
<comment type="subcellular location">
    <subcellularLocation>
        <location evidence="1">Cell inner membrane</location>
        <topology evidence="1">Single-pass membrane protein</topology>
        <orientation evidence="1">Periplasmic side</orientation>
    </subcellularLocation>
</comment>
<evidence type="ECO:0000256" key="11">
    <source>
        <dbReference type="SAM" id="Phobius"/>
    </source>
</evidence>
<evidence type="ECO:0000313" key="13">
    <source>
        <dbReference type="EMBL" id="RCS29085.1"/>
    </source>
</evidence>
<keyword evidence="4" id="KW-1003">Cell membrane</keyword>
<dbReference type="PANTHER" id="PTHR33446">
    <property type="entry name" value="PROTEIN TONB-RELATED"/>
    <property type="match status" value="1"/>
</dbReference>
<dbReference type="InterPro" id="IPR051045">
    <property type="entry name" value="TonB-dependent_transducer"/>
</dbReference>
<keyword evidence="3" id="KW-0813">Transport</keyword>
<dbReference type="GO" id="GO:0031992">
    <property type="term" value="F:energy transducer activity"/>
    <property type="evidence" value="ECO:0007669"/>
    <property type="project" value="TreeGrafter"/>
</dbReference>
<evidence type="ECO:0000259" key="12">
    <source>
        <dbReference type="PROSITE" id="PS52015"/>
    </source>
</evidence>
<organism evidence="13 14">
    <name type="scientific">Rhodanobacter denitrificans</name>
    <dbReference type="NCBI Taxonomy" id="666685"/>
    <lineage>
        <taxon>Bacteria</taxon>
        <taxon>Pseudomonadati</taxon>
        <taxon>Pseudomonadota</taxon>
        <taxon>Gammaproteobacteria</taxon>
        <taxon>Lysobacterales</taxon>
        <taxon>Rhodanobacteraceae</taxon>
        <taxon>Rhodanobacter</taxon>
    </lineage>
</organism>
<dbReference type="EMBL" id="QFWQ01000008">
    <property type="protein sequence ID" value="RCS29085.1"/>
    <property type="molecule type" value="Genomic_DNA"/>
</dbReference>
<protein>
    <submittedName>
        <fullName evidence="13">Energy transducer TonB</fullName>
    </submittedName>
</protein>
<evidence type="ECO:0000256" key="1">
    <source>
        <dbReference type="ARBA" id="ARBA00004383"/>
    </source>
</evidence>
<keyword evidence="8 11" id="KW-1133">Transmembrane helix</keyword>
<name>A0A368KDI3_9GAMM</name>
<evidence type="ECO:0000256" key="5">
    <source>
        <dbReference type="ARBA" id="ARBA00022519"/>
    </source>
</evidence>
<evidence type="ECO:0000256" key="10">
    <source>
        <dbReference type="SAM" id="MobiDB-lite"/>
    </source>
</evidence>
<keyword evidence="9 11" id="KW-0472">Membrane</keyword>
<keyword evidence="6 11" id="KW-0812">Transmembrane</keyword>
<comment type="similarity">
    <text evidence="2">Belongs to the TonB family.</text>
</comment>
<evidence type="ECO:0000313" key="14">
    <source>
        <dbReference type="Proteomes" id="UP000252387"/>
    </source>
</evidence>
<feature type="compositionally biased region" description="Polar residues" evidence="10">
    <location>
        <begin position="116"/>
        <end position="137"/>
    </location>
</feature>
<dbReference type="RefSeq" id="WP_114344621.1">
    <property type="nucleotide sequence ID" value="NZ_QFWQ01000008.1"/>
</dbReference>
<keyword evidence="14" id="KW-1185">Reference proteome</keyword>
<keyword evidence="7" id="KW-0653">Protein transport</keyword>
<gene>
    <name evidence="13" type="ORF">DEO45_13545</name>
</gene>
<evidence type="ECO:0000256" key="9">
    <source>
        <dbReference type="ARBA" id="ARBA00023136"/>
    </source>
</evidence>
<keyword evidence="5" id="KW-0997">Cell inner membrane</keyword>
<evidence type="ECO:0000256" key="3">
    <source>
        <dbReference type="ARBA" id="ARBA00022448"/>
    </source>
</evidence>
<dbReference type="GO" id="GO:0015031">
    <property type="term" value="P:protein transport"/>
    <property type="evidence" value="ECO:0007669"/>
    <property type="project" value="UniProtKB-KW"/>
</dbReference>
<reference evidence="13 14" key="1">
    <citation type="submission" date="2018-05" db="EMBL/GenBank/DDBJ databases">
        <title>Draft genome sequence of Rhodanobacter denitrificans Yn1 isolated from gold copper mine.</title>
        <authorList>
            <person name="Yang N."/>
            <person name="Mazhar H.S."/>
            <person name="Rensing C."/>
        </authorList>
    </citation>
    <scope>NUCLEOTIDE SEQUENCE [LARGE SCALE GENOMIC DNA]</scope>
    <source>
        <strain evidence="13 14">Yn1</strain>
    </source>
</reference>
<evidence type="ECO:0000256" key="4">
    <source>
        <dbReference type="ARBA" id="ARBA00022475"/>
    </source>
</evidence>
<dbReference type="Gene3D" id="3.30.1150.10">
    <property type="match status" value="1"/>
</dbReference>
<feature type="transmembrane region" description="Helical" evidence="11">
    <location>
        <begin position="14"/>
        <end position="37"/>
    </location>
</feature>
<evidence type="ECO:0000256" key="2">
    <source>
        <dbReference type="ARBA" id="ARBA00006555"/>
    </source>
</evidence>
<proteinExistence type="inferred from homology"/>
<dbReference type="SUPFAM" id="SSF74653">
    <property type="entry name" value="TolA/TonB C-terminal domain"/>
    <property type="match status" value="1"/>
</dbReference>
<dbReference type="InterPro" id="IPR037682">
    <property type="entry name" value="TonB_C"/>
</dbReference>
<dbReference type="Pfam" id="PF03544">
    <property type="entry name" value="TonB_C"/>
    <property type="match status" value="1"/>
</dbReference>
<dbReference type="Proteomes" id="UP000252387">
    <property type="component" value="Unassembled WGS sequence"/>
</dbReference>
<dbReference type="PROSITE" id="PS52015">
    <property type="entry name" value="TONB_CTD"/>
    <property type="match status" value="1"/>
</dbReference>